<protein>
    <submittedName>
        <fullName evidence="5">Glycine hydroxymethyltransferase</fullName>
        <ecNumber evidence="5">2.1.2.1</ecNumber>
    </submittedName>
</protein>
<proteinExistence type="inferred from homology"/>
<dbReference type="InterPro" id="IPR039429">
    <property type="entry name" value="SHMT-like_dom"/>
</dbReference>
<evidence type="ECO:0000256" key="3">
    <source>
        <dbReference type="ARBA" id="ARBA00022898"/>
    </source>
</evidence>
<dbReference type="GO" id="GO:0019264">
    <property type="term" value="P:glycine biosynthetic process from serine"/>
    <property type="evidence" value="ECO:0007669"/>
    <property type="project" value="TreeGrafter"/>
</dbReference>
<comment type="similarity">
    <text evidence="2">Belongs to the SHMT family.</text>
</comment>
<dbReference type="GO" id="GO:0030170">
    <property type="term" value="F:pyridoxal phosphate binding"/>
    <property type="evidence" value="ECO:0007669"/>
    <property type="project" value="TreeGrafter"/>
</dbReference>
<dbReference type="GO" id="GO:0046653">
    <property type="term" value="P:tetrahydrofolate metabolic process"/>
    <property type="evidence" value="ECO:0007669"/>
    <property type="project" value="TreeGrafter"/>
</dbReference>
<gene>
    <name evidence="5" type="ORF">IW256_002008</name>
</gene>
<organism evidence="5 6">
    <name type="scientific">Actinomadura viridis</name>
    <dbReference type="NCBI Taxonomy" id="58110"/>
    <lineage>
        <taxon>Bacteria</taxon>
        <taxon>Bacillati</taxon>
        <taxon>Actinomycetota</taxon>
        <taxon>Actinomycetes</taxon>
        <taxon>Streptosporangiales</taxon>
        <taxon>Thermomonosporaceae</taxon>
        <taxon>Actinomadura</taxon>
    </lineage>
</organism>
<dbReference type="EC" id="2.1.2.1" evidence="5"/>
<evidence type="ECO:0000313" key="5">
    <source>
        <dbReference type="EMBL" id="MBG6087895.1"/>
    </source>
</evidence>
<dbReference type="GO" id="GO:0005737">
    <property type="term" value="C:cytoplasm"/>
    <property type="evidence" value="ECO:0007669"/>
    <property type="project" value="TreeGrafter"/>
</dbReference>
<dbReference type="AlphaFoldDB" id="A0A931DD33"/>
<dbReference type="PANTHER" id="PTHR11680">
    <property type="entry name" value="SERINE HYDROXYMETHYLTRANSFERASE"/>
    <property type="match status" value="1"/>
</dbReference>
<dbReference type="Gene3D" id="3.90.1150.10">
    <property type="entry name" value="Aspartate Aminotransferase, domain 1"/>
    <property type="match status" value="1"/>
</dbReference>
<sequence>MTSELAPWASPTARARIAEVAGGITDLSPEGVTETVRGALRDHARSFDAEGIVLYAGTNVMSPAARAVSDPPVGGRPSMGWPGEKYQAGLDALDTLEVLTPTVVARLLGARFAEVRSHSATMANLAVYSALTRPGDTIAVLPERAGGHTSHHAEGAPGVRGLRVADLPYDADAFDVDLAALPGFLARERPRLVVIGASLLLFPHDVAGIAAAVADAGAVLLYDASHMAGLVAAGRFQRPLAEGAQVLTFSTYKSFGGPPGGVIATDDPELAERLSAAVFPGLTANYDAGRLAPLAVTAAEIMADGGGYADRCVAAARALAAALQDQGFTVAGAARGFTDSHHVAVDVADLGGGRAAMTRLAGAGIYLSAIGLPWQEPGEPDRGLRIGTQEIVRRGFGPADLEAVAALMGDVLLRGADPASVRKSAAELRREIAAR</sequence>
<evidence type="ECO:0000313" key="6">
    <source>
        <dbReference type="Proteomes" id="UP000614047"/>
    </source>
</evidence>
<feature type="domain" description="Serine hydroxymethyltransferase-like" evidence="4">
    <location>
        <begin position="48"/>
        <end position="407"/>
    </location>
</feature>
<dbReference type="InterPro" id="IPR015421">
    <property type="entry name" value="PyrdxlP-dep_Trfase_major"/>
</dbReference>
<dbReference type="SUPFAM" id="SSF53383">
    <property type="entry name" value="PLP-dependent transferases"/>
    <property type="match status" value="1"/>
</dbReference>
<evidence type="ECO:0000256" key="1">
    <source>
        <dbReference type="ARBA" id="ARBA00001933"/>
    </source>
</evidence>
<keyword evidence="5" id="KW-0808">Transferase</keyword>
<accession>A0A931DD33</accession>
<name>A0A931DD33_9ACTN</name>
<dbReference type="PANTHER" id="PTHR11680:SF35">
    <property type="entry name" value="SERINE HYDROXYMETHYLTRANSFERASE 1"/>
    <property type="match status" value="1"/>
</dbReference>
<keyword evidence="3" id="KW-0663">Pyridoxal phosphate</keyword>
<dbReference type="EMBL" id="JADOUA010000001">
    <property type="protein sequence ID" value="MBG6087895.1"/>
    <property type="molecule type" value="Genomic_DNA"/>
</dbReference>
<dbReference type="InterPro" id="IPR015422">
    <property type="entry name" value="PyrdxlP-dep_Trfase_small"/>
</dbReference>
<reference evidence="5" key="1">
    <citation type="submission" date="2020-11" db="EMBL/GenBank/DDBJ databases">
        <title>Sequencing the genomes of 1000 actinobacteria strains.</title>
        <authorList>
            <person name="Klenk H.-P."/>
        </authorList>
    </citation>
    <scope>NUCLEOTIDE SEQUENCE</scope>
    <source>
        <strain evidence="5">DSM 43175</strain>
    </source>
</reference>
<comment type="caution">
    <text evidence="5">The sequence shown here is derived from an EMBL/GenBank/DDBJ whole genome shotgun (WGS) entry which is preliminary data.</text>
</comment>
<dbReference type="RefSeq" id="WP_197010693.1">
    <property type="nucleotide sequence ID" value="NZ_BAABES010000008.1"/>
</dbReference>
<dbReference type="Proteomes" id="UP000614047">
    <property type="component" value="Unassembled WGS sequence"/>
</dbReference>
<dbReference type="InterPro" id="IPR015424">
    <property type="entry name" value="PyrdxlP-dep_Trfase"/>
</dbReference>
<dbReference type="InterPro" id="IPR049943">
    <property type="entry name" value="Ser_HO-MeTrfase-like"/>
</dbReference>
<dbReference type="Gene3D" id="3.40.640.10">
    <property type="entry name" value="Type I PLP-dependent aspartate aminotransferase-like (Major domain)"/>
    <property type="match status" value="1"/>
</dbReference>
<dbReference type="Pfam" id="PF00464">
    <property type="entry name" value="SHMT"/>
    <property type="match status" value="1"/>
</dbReference>
<dbReference type="GO" id="GO:0004372">
    <property type="term" value="F:glycine hydroxymethyltransferase activity"/>
    <property type="evidence" value="ECO:0007669"/>
    <property type="project" value="UniProtKB-EC"/>
</dbReference>
<comment type="cofactor">
    <cofactor evidence="1">
        <name>pyridoxal 5'-phosphate</name>
        <dbReference type="ChEBI" id="CHEBI:597326"/>
    </cofactor>
</comment>
<evidence type="ECO:0000259" key="4">
    <source>
        <dbReference type="Pfam" id="PF00464"/>
    </source>
</evidence>
<evidence type="ECO:0000256" key="2">
    <source>
        <dbReference type="ARBA" id="ARBA00006376"/>
    </source>
</evidence>
<keyword evidence="6" id="KW-1185">Reference proteome</keyword>